<gene>
    <name evidence="1" type="ORF">PROFUN_01998</name>
</gene>
<keyword evidence="2" id="KW-1185">Reference proteome</keyword>
<evidence type="ECO:0000313" key="1">
    <source>
        <dbReference type="EMBL" id="PRP81164.1"/>
    </source>
</evidence>
<reference evidence="1 2" key="1">
    <citation type="journal article" date="2018" name="Genome Biol. Evol.">
        <title>Multiple Roots of Fruiting Body Formation in Amoebozoa.</title>
        <authorList>
            <person name="Hillmann F."/>
            <person name="Forbes G."/>
            <person name="Novohradska S."/>
            <person name="Ferling I."/>
            <person name="Riege K."/>
            <person name="Groth M."/>
            <person name="Westermann M."/>
            <person name="Marz M."/>
            <person name="Spaller T."/>
            <person name="Winckler T."/>
            <person name="Schaap P."/>
            <person name="Glockner G."/>
        </authorList>
    </citation>
    <scope>NUCLEOTIDE SEQUENCE [LARGE SCALE GENOMIC DNA]</scope>
    <source>
        <strain evidence="1 2">Jena</strain>
    </source>
</reference>
<organism evidence="1 2">
    <name type="scientific">Planoprotostelium fungivorum</name>
    <dbReference type="NCBI Taxonomy" id="1890364"/>
    <lineage>
        <taxon>Eukaryota</taxon>
        <taxon>Amoebozoa</taxon>
        <taxon>Evosea</taxon>
        <taxon>Variosea</taxon>
        <taxon>Cavosteliida</taxon>
        <taxon>Cavosteliaceae</taxon>
        <taxon>Planoprotostelium</taxon>
    </lineage>
</organism>
<dbReference type="Gene3D" id="2.60.120.200">
    <property type="match status" value="1"/>
</dbReference>
<dbReference type="AlphaFoldDB" id="A0A2P6NB28"/>
<dbReference type="Pfam" id="PF14099">
    <property type="entry name" value="Polysacc_lyase"/>
    <property type="match status" value="1"/>
</dbReference>
<dbReference type="InParanoid" id="A0A2P6NB28"/>
<sequence length="309" mass="33813">MVTGYSPGDFRTFRCDMILPISRSYVTEALFGATAALKNDWDFCSVSSECANNCCSKEYSDDGRPKCTPGSSQCIKGGSNPPSGQLGPVNDVDVAAFMKSSYKKIGLQRPDGGSDGDYFKSCGKTAGPNGQQCLWFTVKSTQHTGEGHNGELGRPRTEVLIYDYTAKDGETWNFQWNFFIPSNFPATGDWCHIHQLIAQGGPALTHSIRQNAFGVESKKLPQGGGSGKNYLSVPNDKIFGRWINANETVTFGKRFKLVLKSGDQVLANVDQPFFPGTSTKYQFKMGTYNNNGDFGTRSVAFTLPTIKKM</sequence>
<accession>A0A2P6NB28</accession>
<comment type="caution">
    <text evidence="1">The sequence shown here is derived from an EMBL/GenBank/DDBJ whole genome shotgun (WGS) entry which is preliminary data.</text>
</comment>
<dbReference type="InterPro" id="IPR025975">
    <property type="entry name" value="Polysacc_lyase"/>
</dbReference>
<dbReference type="Proteomes" id="UP000241769">
    <property type="component" value="Unassembled WGS sequence"/>
</dbReference>
<proteinExistence type="predicted"/>
<evidence type="ECO:0000313" key="2">
    <source>
        <dbReference type="Proteomes" id="UP000241769"/>
    </source>
</evidence>
<name>A0A2P6NB28_9EUKA</name>
<dbReference type="EMBL" id="MDYQ01000129">
    <property type="protein sequence ID" value="PRP81164.1"/>
    <property type="molecule type" value="Genomic_DNA"/>
</dbReference>
<protein>
    <submittedName>
        <fullName evidence="1">Uncharacterized protein</fullName>
    </submittedName>
</protein>